<dbReference type="SMART" id="SM00279">
    <property type="entry name" value="HhH2"/>
    <property type="match status" value="1"/>
</dbReference>
<dbReference type="InterPro" id="IPR002298">
    <property type="entry name" value="DNA_polymerase_A"/>
</dbReference>
<dbReference type="NCBIfam" id="TIGR00593">
    <property type="entry name" value="pola"/>
    <property type="match status" value="1"/>
</dbReference>
<dbReference type="GO" id="GO:0008408">
    <property type="term" value="F:3'-5' exonuclease activity"/>
    <property type="evidence" value="ECO:0007669"/>
    <property type="project" value="UniProtKB-UniRule"/>
</dbReference>
<dbReference type="Gene3D" id="1.10.150.20">
    <property type="entry name" value="5' to 3' exonuclease, C-terminal subdomain"/>
    <property type="match status" value="2"/>
</dbReference>
<keyword evidence="8" id="KW-0540">Nuclease</keyword>
<keyword evidence="12 17" id="KW-0239">DNA-directed DNA polymerase</keyword>
<dbReference type="AlphaFoldDB" id="A0AAE3VPT0"/>
<feature type="domain" description="5'-3' exonuclease" evidence="19">
    <location>
        <begin position="20"/>
        <end position="294"/>
    </location>
</feature>
<dbReference type="Gene3D" id="1.20.1060.10">
    <property type="entry name" value="Taq DNA Polymerase, Chain T, domain 4"/>
    <property type="match status" value="1"/>
</dbReference>
<keyword evidence="6 17" id="KW-0548">Nucleotidyltransferase</keyword>
<dbReference type="GO" id="GO:0008409">
    <property type="term" value="F:5'-3' exonuclease activity"/>
    <property type="evidence" value="ECO:0007669"/>
    <property type="project" value="UniProtKB-UniRule"/>
</dbReference>
<dbReference type="Pfam" id="PF02739">
    <property type="entry name" value="5_3_exonuc_N"/>
    <property type="match status" value="1"/>
</dbReference>
<feature type="domain" description="DNA-directed DNA polymerase family A palm" evidence="20">
    <location>
        <begin position="755"/>
        <end position="961"/>
    </location>
</feature>
<dbReference type="Proteomes" id="UP001229244">
    <property type="component" value="Unassembled WGS sequence"/>
</dbReference>
<reference evidence="21" key="1">
    <citation type="submission" date="2023-07" db="EMBL/GenBank/DDBJ databases">
        <title>Genomic Encyclopedia of Type Strains, Phase IV (KMG-IV): sequencing the most valuable type-strain genomes for metagenomic binning, comparative biology and taxonomic classification.</title>
        <authorList>
            <person name="Goeker M."/>
        </authorList>
    </citation>
    <scope>NUCLEOTIDE SEQUENCE</scope>
    <source>
        <strain evidence="21">DSM 21202</strain>
    </source>
</reference>
<evidence type="ECO:0000256" key="3">
    <source>
        <dbReference type="ARBA" id="ARBA00012417"/>
    </source>
</evidence>
<name>A0AAE3VPT0_9HYPH</name>
<evidence type="ECO:0000256" key="11">
    <source>
        <dbReference type="ARBA" id="ARBA00022839"/>
    </source>
</evidence>
<dbReference type="InterPro" id="IPR029060">
    <property type="entry name" value="PIN-like_dom_sf"/>
</dbReference>
<dbReference type="CDD" id="cd06139">
    <property type="entry name" value="DNA_polA_I_Ecoli_like_exo"/>
    <property type="match status" value="1"/>
</dbReference>
<comment type="function">
    <text evidence="17">In addition to polymerase activity, this DNA polymerase exhibits 3'-5' and 5'-3' exonuclease activity.</text>
</comment>
<keyword evidence="13 17" id="KW-0238">DNA-binding</keyword>
<evidence type="ECO:0000259" key="18">
    <source>
        <dbReference type="SMART" id="SM00474"/>
    </source>
</evidence>
<dbReference type="CDD" id="cd09898">
    <property type="entry name" value="H3TH_53EXO"/>
    <property type="match status" value="1"/>
</dbReference>
<dbReference type="InterPro" id="IPR008918">
    <property type="entry name" value="HhH2"/>
</dbReference>
<dbReference type="InterPro" id="IPR002421">
    <property type="entry name" value="5-3_exonuclease"/>
</dbReference>
<dbReference type="SUPFAM" id="SSF47807">
    <property type="entry name" value="5' to 3' exonuclease, C-terminal subdomain"/>
    <property type="match status" value="1"/>
</dbReference>
<dbReference type="InterPro" id="IPR019760">
    <property type="entry name" value="DNA-dir_DNA_pol_A_CS"/>
</dbReference>
<dbReference type="InterPro" id="IPR001098">
    <property type="entry name" value="DNA-dir_DNA_pol_A_palm_dom"/>
</dbReference>
<dbReference type="InterPro" id="IPR020045">
    <property type="entry name" value="DNA_polI_H3TH"/>
</dbReference>
<dbReference type="Gene3D" id="3.30.420.10">
    <property type="entry name" value="Ribonuclease H-like superfamily/Ribonuclease H"/>
    <property type="match status" value="1"/>
</dbReference>
<evidence type="ECO:0000256" key="16">
    <source>
        <dbReference type="NCBIfam" id="TIGR00593"/>
    </source>
</evidence>
<dbReference type="NCBIfam" id="NF004397">
    <property type="entry name" value="PRK05755.1"/>
    <property type="match status" value="1"/>
</dbReference>
<evidence type="ECO:0000259" key="20">
    <source>
        <dbReference type="SMART" id="SM00482"/>
    </source>
</evidence>
<dbReference type="InterPro" id="IPR036279">
    <property type="entry name" value="5-3_exonuclease_C_sf"/>
</dbReference>
<dbReference type="SMART" id="SM00474">
    <property type="entry name" value="35EXOc"/>
    <property type="match status" value="1"/>
</dbReference>
<dbReference type="FunFam" id="1.20.1060.10:FF:000001">
    <property type="entry name" value="DNA polymerase I"/>
    <property type="match status" value="1"/>
</dbReference>
<comment type="caution">
    <text evidence="21">The sequence shown here is derived from an EMBL/GenBank/DDBJ whole genome shotgun (WGS) entry which is preliminary data.</text>
</comment>
<evidence type="ECO:0000256" key="5">
    <source>
        <dbReference type="ARBA" id="ARBA00022679"/>
    </source>
</evidence>
<dbReference type="CDD" id="cd09859">
    <property type="entry name" value="PIN_53EXO"/>
    <property type="match status" value="1"/>
</dbReference>
<protein>
    <recommendedName>
        <fullName evidence="4 16">DNA polymerase I</fullName>
        <ecNumber evidence="3 16">2.7.7.7</ecNumber>
    </recommendedName>
</protein>
<gene>
    <name evidence="17" type="primary">polA</name>
    <name evidence="21" type="ORF">J2S73_003075</name>
</gene>
<dbReference type="InterPro" id="IPR018320">
    <property type="entry name" value="DNA_polymerase_1"/>
</dbReference>
<dbReference type="PANTHER" id="PTHR10133:SF27">
    <property type="entry name" value="DNA POLYMERASE NU"/>
    <property type="match status" value="1"/>
</dbReference>
<dbReference type="Pfam" id="PF00476">
    <property type="entry name" value="DNA_pol_A"/>
    <property type="match status" value="1"/>
</dbReference>
<dbReference type="FunFam" id="3.30.420.10:FF:000026">
    <property type="entry name" value="DNA polymerase I"/>
    <property type="match status" value="1"/>
</dbReference>
<sequence length="1001" mass="109066">MANASNQSAPVSSRPPGPGDHVFLVDGSSFVFRAYFQSMNQDRKYNYRSDGLPTGAVRLFCNKLFQFIRDGAVDIKPTHLAIIFDKSEASFRREIYPDYKAHRPEPPEDLVPQFPLMRSAVSAFGMIPIEQDRYEADDLIATYARQAREAGADVLIISADKDLMQLVGDKVAMYDPASGERSRGSFRAERRIGFDEVVEYFGVPPEKVVDVQALAGDSTDNVPGVPGIGKKTAAQLIEEYGSLEDLLARAEEIKQPKRRQNLIENAELARISQQLVKLVDDVDVEVPLADVAVHDPDPKALIAFLKAMDFTTITRRAAEIYEVDAALIEPDPAFAGPQESTGGAASGDAPEAAAVSAAAELATDVAAHSPEALAAARAAEAVATPVDRSTYETVRTLEDLDRWIVEAYAAGVVAVDTETTSLSAMACDLVGISLATAPGRSCYIPIGHKSGEATLFDDGALLEGQIPYGEAIARLKPLLEDPTVLKIAQHMKYDWLVLARCGIEVAPFDDTMLISYAVDAGVGAHGMDELSKRWLGHTPIAYKEVCGTGKSQITFDRVPLDKATEYAAEDTDVTLRLWRVLKPRLAAQKVTTVYETLERPLVEVLARMERRGVMIDRQVLSRLSGDFAQKMGAVEEEIQELAGEPFNVGSPKQLGEILFDKMGLPGGKKTKTGAWATGAQALEDLAAEGHELPAKILEWRQWSKLKSTYTDALPGYINAETGRVHTSFAMASTTTGRLASSEPNLQNIPIRTETGRAIRSAFIAAPGTKLLAADYSQIELRVLAHMADIPQLKQAFADGLDIHALTASEMFGVPVEGMDPMVRRRAKAINFGIIYGISAFGLANQLGIARGEAGEYIKRYFERFPGIRDYMDATKAFAREHGYVTTIFGRKAHYPEIDTKNPSMRAFFERAAINAPIQGSAADIIRRAMIRIEPALEQKKLNAGMLLQVHDELIFEVAESEVEATIPVIKQVMESASDPAVALSVPLEVEANAADTWADAH</sequence>
<dbReference type="FunFam" id="1.10.150.20:FF:000002">
    <property type="entry name" value="DNA polymerase I"/>
    <property type="match status" value="1"/>
</dbReference>
<comment type="catalytic activity">
    <reaction evidence="15 17">
        <text>DNA(n) + a 2'-deoxyribonucleoside 5'-triphosphate = DNA(n+1) + diphosphate</text>
        <dbReference type="Rhea" id="RHEA:22508"/>
        <dbReference type="Rhea" id="RHEA-COMP:17339"/>
        <dbReference type="Rhea" id="RHEA-COMP:17340"/>
        <dbReference type="ChEBI" id="CHEBI:33019"/>
        <dbReference type="ChEBI" id="CHEBI:61560"/>
        <dbReference type="ChEBI" id="CHEBI:173112"/>
        <dbReference type="EC" id="2.7.7.7"/>
    </reaction>
</comment>
<evidence type="ECO:0000259" key="19">
    <source>
        <dbReference type="SMART" id="SM00475"/>
    </source>
</evidence>
<dbReference type="FunFam" id="1.10.150.20:FF:000003">
    <property type="entry name" value="DNA polymerase I"/>
    <property type="match status" value="1"/>
</dbReference>
<dbReference type="InterPro" id="IPR043502">
    <property type="entry name" value="DNA/RNA_pol_sf"/>
</dbReference>
<keyword evidence="14 17" id="KW-0234">DNA repair</keyword>
<dbReference type="PRINTS" id="PR00868">
    <property type="entry name" value="DNAPOLI"/>
</dbReference>
<dbReference type="InterPro" id="IPR036397">
    <property type="entry name" value="RNaseH_sf"/>
</dbReference>
<dbReference type="InterPro" id="IPR012337">
    <property type="entry name" value="RNaseH-like_sf"/>
</dbReference>
<evidence type="ECO:0000256" key="8">
    <source>
        <dbReference type="ARBA" id="ARBA00022722"/>
    </source>
</evidence>
<keyword evidence="9 17" id="KW-0227">DNA damage</keyword>
<evidence type="ECO:0000256" key="10">
    <source>
        <dbReference type="ARBA" id="ARBA00022801"/>
    </source>
</evidence>
<dbReference type="SUPFAM" id="SSF56672">
    <property type="entry name" value="DNA/RNA polymerases"/>
    <property type="match status" value="1"/>
</dbReference>
<dbReference type="SUPFAM" id="SSF53098">
    <property type="entry name" value="Ribonuclease H-like"/>
    <property type="match status" value="1"/>
</dbReference>
<keyword evidence="10 17" id="KW-0378">Hydrolase</keyword>
<dbReference type="CDD" id="cd08637">
    <property type="entry name" value="DNA_pol_A_pol_I_C"/>
    <property type="match status" value="1"/>
</dbReference>
<dbReference type="SUPFAM" id="SSF88723">
    <property type="entry name" value="PIN domain-like"/>
    <property type="match status" value="1"/>
</dbReference>
<dbReference type="SMART" id="SM00475">
    <property type="entry name" value="53EXOc"/>
    <property type="match status" value="1"/>
</dbReference>
<dbReference type="RefSeq" id="WP_306886485.1">
    <property type="nucleotide sequence ID" value="NZ_JAUSUL010000003.1"/>
</dbReference>
<evidence type="ECO:0000256" key="12">
    <source>
        <dbReference type="ARBA" id="ARBA00022932"/>
    </source>
</evidence>
<dbReference type="PANTHER" id="PTHR10133">
    <property type="entry name" value="DNA POLYMERASE I"/>
    <property type="match status" value="1"/>
</dbReference>
<evidence type="ECO:0000256" key="2">
    <source>
        <dbReference type="ARBA" id="ARBA00011541"/>
    </source>
</evidence>
<evidence type="ECO:0000256" key="13">
    <source>
        <dbReference type="ARBA" id="ARBA00023125"/>
    </source>
</evidence>
<dbReference type="Pfam" id="PF01612">
    <property type="entry name" value="DNA_pol_A_exo1"/>
    <property type="match status" value="1"/>
</dbReference>
<comment type="subunit">
    <text evidence="2">Single-chain monomer with multiple functions.</text>
</comment>
<evidence type="ECO:0000256" key="6">
    <source>
        <dbReference type="ARBA" id="ARBA00022695"/>
    </source>
</evidence>
<dbReference type="GO" id="GO:0006302">
    <property type="term" value="P:double-strand break repair"/>
    <property type="evidence" value="ECO:0007669"/>
    <property type="project" value="TreeGrafter"/>
</dbReference>
<dbReference type="PROSITE" id="PS00447">
    <property type="entry name" value="DNA_POLYMERASE_A"/>
    <property type="match status" value="1"/>
</dbReference>
<evidence type="ECO:0000256" key="1">
    <source>
        <dbReference type="ARBA" id="ARBA00007705"/>
    </source>
</evidence>
<proteinExistence type="inferred from homology"/>
<feature type="domain" description="3'-5' exonuclease" evidence="18">
    <location>
        <begin position="391"/>
        <end position="586"/>
    </location>
</feature>
<dbReference type="GO" id="GO:0006261">
    <property type="term" value="P:DNA-templated DNA replication"/>
    <property type="evidence" value="ECO:0007669"/>
    <property type="project" value="UniProtKB-UniRule"/>
</dbReference>
<evidence type="ECO:0000256" key="4">
    <source>
        <dbReference type="ARBA" id="ARBA00020311"/>
    </source>
</evidence>
<dbReference type="Gene3D" id="3.30.70.370">
    <property type="match status" value="1"/>
</dbReference>
<comment type="similarity">
    <text evidence="1 17">Belongs to the DNA polymerase type-A family.</text>
</comment>
<evidence type="ECO:0000256" key="14">
    <source>
        <dbReference type="ARBA" id="ARBA00023204"/>
    </source>
</evidence>
<dbReference type="Pfam" id="PF01367">
    <property type="entry name" value="5_3_exonuc"/>
    <property type="match status" value="1"/>
</dbReference>
<keyword evidence="5 17" id="KW-0808">Transferase</keyword>
<keyword evidence="22" id="KW-1185">Reference proteome</keyword>
<organism evidence="21 22">
    <name type="scientific">Amorphus orientalis</name>
    <dbReference type="NCBI Taxonomy" id="649198"/>
    <lineage>
        <taxon>Bacteria</taxon>
        <taxon>Pseudomonadati</taxon>
        <taxon>Pseudomonadota</taxon>
        <taxon>Alphaproteobacteria</taxon>
        <taxon>Hyphomicrobiales</taxon>
        <taxon>Amorphaceae</taxon>
        <taxon>Amorphus</taxon>
    </lineage>
</organism>
<evidence type="ECO:0000256" key="7">
    <source>
        <dbReference type="ARBA" id="ARBA00022705"/>
    </source>
</evidence>
<keyword evidence="11 17" id="KW-0269">Exonuclease</keyword>
<evidence type="ECO:0000256" key="17">
    <source>
        <dbReference type="RuleBase" id="RU004460"/>
    </source>
</evidence>
<dbReference type="GO" id="GO:0003677">
    <property type="term" value="F:DNA binding"/>
    <property type="evidence" value="ECO:0007669"/>
    <property type="project" value="UniProtKB-UniRule"/>
</dbReference>
<dbReference type="SMART" id="SM00482">
    <property type="entry name" value="POLAc"/>
    <property type="match status" value="1"/>
</dbReference>
<dbReference type="GO" id="GO:0003887">
    <property type="term" value="F:DNA-directed DNA polymerase activity"/>
    <property type="evidence" value="ECO:0007669"/>
    <property type="project" value="UniProtKB-UniRule"/>
</dbReference>
<evidence type="ECO:0000313" key="21">
    <source>
        <dbReference type="EMBL" id="MDQ0316599.1"/>
    </source>
</evidence>
<accession>A0AAE3VPT0</accession>
<dbReference type="EC" id="2.7.7.7" evidence="3 16"/>
<dbReference type="InterPro" id="IPR020046">
    <property type="entry name" value="5-3_exonucl_a-hlix_arch_N"/>
</dbReference>
<evidence type="ECO:0000256" key="15">
    <source>
        <dbReference type="ARBA" id="ARBA00049244"/>
    </source>
</evidence>
<dbReference type="Gene3D" id="3.40.50.1010">
    <property type="entry name" value="5'-nuclease"/>
    <property type="match status" value="1"/>
</dbReference>
<dbReference type="InterPro" id="IPR002562">
    <property type="entry name" value="3'-5'_exonuclease_dom"/>
</dbReference>
<dbReference type="EMBL" id="JAUSUL010000003">
    <property type="protein sequence ID" value="MDQ0316599.1"/>
    <property type="molecule type" value="Genomic_DNA"/>
</dbReference>
<evidence type="ECO:0000313" key="22">
    <source>
        <dbReference type="Proteomes" id="UP001229244"/>
    </source>
</evidence>
<evidence type="ECO:0000256" key="9">
    <source>
        <dbReference type="ARBA" id="ARBA00022763"/>
    </source>
</evidence>
<keyword evidence="7 17" id="KW-0235">DNA replication</keyword>